<feature type="non-terminal residue" evidence="1">
    <location>
        <position position="1"/>
    </location>
</feature>
<evidence type="ECO:0000313" key="2">
    <source>
        <dbReference type="EMBL" id="KAK3378781.1"/>
    </source>
</evidence>
<dbReference type="Proteomes" id="UP001287356">
    <property type="component" value="Unassembled WGS sequence"/>
</dbReference>
<name>A0AAE0MX82_9PEZI</name>
<gene>
    <name evidence="2" type="ORF">B0T24DRAFT_139256</name>
    <name evidence="1" type="ORF">B0T24DRAFT_201083</name>
</gene>
<comment type="caution">
    <text evidence="1">The sequence shown here is derived from an EMBL/GenBank/DDBJ whole genome shotgun (WGS) entry which is preliminary data.</text>
</comment>
<reference evidence="1" key="1">
    <citation type="journal article" date="2023" name="Mol. Phylogenet. Evol.">
        <title>Genome-scale phylogeny and comparative genomics of the fungal order Sordariales.</title>
        <authorList>
            <person name="Hensen N."/>
            <person name="Bonometti L."/>
            <person name="Westerberg I."/>
            <person name="Brannstrom I.O."/>
            <person name="Guillou S."/>
            <person name="Cros-Aarteil S."/>
            <person name="Calhoun S."/>
            <person name="Haridas S."/>
            <person name="Kuo A."/>
            <person name="Mondo S."/>
            <person name="Pangilinan J."/>
            <person name="Riley R."/>
            <person name="LaButti K."/>
            <person name="Andreopoulos B."/>
            <person name="Lipzen A."/>
            <person name="Chen C."/>
            <person name="Yan M."/>
            <person name="Daum C."/>
            <person name="Ng V."/>
            <person name="Clum A."/>
            <person name="Steindorff A."/>
            <person name="Ohm R.A."/>
            <person name="Martin F."/>
            <person name="Silar P."/>
            <person name="Natvig D.O."/>
            <person name="Lalanne C."/>
            <person name="Gautier V."/>
            <person name="Ament-Velasquez S.L."/>
            <person name="Kruys A."/>
            <person name="Hutchinson M.I."/>
            <person name="Powell A.J."/>
            <person name="Barry K."/>
            <person name="Miller A.N."/>
            <person name="Grigoriev I.V."/>
            <person name="Debuchy R."/>
            <person name="Gladieux P."/>
            <person name="Hiltunen Thoren M."/>
            <person name="Johannesson H."/>
        </authorList>
    </citation>
    <scope>NUCLEOTIDE SEQUENCE</scope>
    <source>
        <strain evidence="1">CBS 958.72</strain>
    </source>
</reference>
<dbReference type="PANTHER" id="PTHR14187:SF5">
    <property type="entry name" value="HEAT SHOCK 70 KDA PROTEIN 12A"/>
    <property type="match status" value="1"/>
</dbReference>
<protein>
    <submittedName>
        <fullName evidence="1">Uncharacterized protein</fullName>
    </submittedName>
</protein>
<dbReference type="EMBL" id="JAULSN010000002">
    <property type="protein sequence ID" value="KAK3378781.1"/>
    <property type="molecule type" value="Genomic_DNA"/>
</dbReference>
<keyword evidence="3" id="KW-1185">Reference proteome</keyword>
<evidence type="ECO:0000313" key="1">
    <source>
        <dbReference type="EMBL" id="KAK3358272.1"/>
    </source>
</evidence>
<dbReference type="AlphaFoldDB" id="A0AAE0MX82"/>
<sequence length="217" mass="24460">VVGGFGRNQYLYHKIGEYCSQRGIEIQQPKNPWEAVALGAVCRCLEPPEGGLVAVRLARKSYGTPASELFRQGVHDPDDMYIDRFTGRKMARGQMTWLCGDKGDRLPEDQPRIIGIELVQRFEPHEGRELYGALVGCVEDTAPRRFVDNAAQVICRVESTFHDIPDSALLRCRDATTGKEYFEVDFKLEATMGATELTWRLLYNGKEYGSTSVSYDI</sequence>
<reference evidence="1" key="2">
    <citation type="submission" date="2023-06" db="EMBL/GenBank/DDBJ databases">
        <authorList>
            <consortium name="Lawrence Berkeley National Laboratory"/>
            <person name="Haridas S."/>
            <person name="Hensen N."/>
            <person name="Bonometti L."/>
            <person name="Westerberg I."/>
            <person name="Brannstrom I.O."/>
            <person name="Guillou S."/>
            <person name="Cros-Aarteil S."/>
            <person name="Calhoun S."/>
            <person name="Kuo A."/>
            <person name="Mondo S."/>
            <person name="Pangilinan J."/>
            <person name="Riley R."/>
            <person name="Labutti K."/>
            <person name="Andreopoulos B."/>
            <person name="Lipzen A."/>
            <person name="Chen C."/>
            <person name="Yanf M."/>
            <person name="Daum C."/>
            <person name="Ng V."/>
            <person name="Clum A."/>
            <person name="Steindorff A."/>
            <person name="Ohm R."/>
            <person name="Martin F."/>
            <person name="Silar P."/>
            <person name="Natvig D."/>
            <person name="Lalanne C."/>
            <person name="Gautier V."/>
            <person name="Ament-Velasquez S.L."/>
            <person name="Kruys A."/>
            <person name="Hutchinson M.I."/>
            <person name="Powell A.J."/>
            <person name="Barry K."/>
            <person name="Miller A.N."/>
            <person name="Grigoriev I.V."/>
            <person name="Debuchy R."/>
            <person name="Gladieux P."/>
            <person name="Thoren M.H."/>
            <person name="Johannesson H."/>
        </authorList>
    </citation>
    <scope>NUCLEOTIDE SEQUENCE</scope>
    <source>
        <strain evidence="1">CBS 958.72</strain>
    </source>
</reference>
<accession>A0AAE0MX82</accession>
<organism evidence="1 3">
    <name type="scientific">Lasiosphaeria ovina</name>
    <dbReference type="NCBI Taxonomy" id="92902"/>
    <lineage>
        <taxon>Eukaryota</taxon>
        <taxon>Fungi</taxon>
        <taxon>Dikarya</taxon>
        <taxon>Ascomycota</taxon>
        <taxon>Pezizomycotina</taxon>
        <taxon>Sordariomycetes</taxon>
        <taxon>Sordariomycetidae</taxon>
        <taxon>Sordariales</taxon>
        <taxon>Lasiosphaeriaceae</taxon>
        <taxon>Lasiosphaeria</taxon>
    </lineage>
</organism>
<dbReference type="EMBL" id="JAULSN010000026">
    <property type="protein sequence ID" value="KAK3358272.1"/>
    <property type="molecule type" value="Genomic_DNA"/>
</dbReference>
<evidence type="ECO:0000313" key="3">
    <source>
        <dbReference type="Proteomes" id="UP001287356"/>
    </source>
</evidence>
<proteinExistence type="predicted"/>
<dbReference type="PANTHER" id="PTHR14187">
    <property type="entry name" value="ALPHA KINASE/ELONGATION FACTOR 2 KINASE"/>
    <property type="match status" value="1"/>
</dbReference>